<sequence>MKRIGFVLSIFTLVWMGVSALHLTNPYLRSSEFVEVSVIRGDSVWTIARKYAAKETMAEELEEAIIEVNDLPPDGAVYAGRRLLVPVLEPAEQLQAMADHKALDTGGRAPYNGYTE</sequence>
<dbReference type="Gene3D" id="3.10.350.10">
    <property type="entry name" value="LysM domain"/>
    <property type="match status" value="1"/>
</dbReference>
<dbReference type="InterPro" id="IPR036779">
    <property type="entry name" value="LysM_dom_sf"/>
</dbReference>
<dbReference type="Pfam" id="PF01476">
    <property type="entry name" value="LysM"/>
    <property type="match status" value="1"/>
</dbReference>
<reference evidence="2 3" key="1">
    <citation type="submission" date="2011-08" db="EMBL/GenBank/DDBJ databases">
        <title>The Genome Sequence of Selenomonas noxia F0398.</title>
        <authorList>
            <consortium name="The Broad Institute Genome Sequencing Platform"/>
            <person name="Earl A."/>
            <person name="Ward D."/>
            <person name="Feldgarden M."/>
            <person name="Gevers D."/>
            <person name="Izard J."/>
            <person name="Ganesan A."/>
            <person name="Blanton J.M."/>
            <person name="Baranova O.V."/>
            <person name="Tanner A.C."/>
            <person name="Dewhirst F.E."/>
            <person name="Young S.K."/>
            <person name="Zeng Q."/>
            <person name="Gargeya S."/>
            <person name="Fitzgerald M."/>
            <person name="Haas B."/>
            <person name="Abouelleil A."/>
            <person name="Alvarado L."/>
            <person name="Arachchi H.M."/>
            <person name="Berlin A."/>
            <person name="Brown A."/>
            <person name="Chapman S.B."/>
            <person name="Chen Z."/>
            <person name="Dunbar C."/>
            <person name="Freedman E."/>
            <person name="Gearin G."/>
            <person name="Gellesch M."/>
            <person name="Goldberg J."/>
            <person name="Griggs A."/>
            <person name="Gujja S."/>
            <person name="Heiman D."/>
            <person name="Howarth C."/>
            <person name="Larson L."/>
            <person name="Lui A."/>
            <person name="MacDonald P.J.P."/>
            <person name="Montmayeur A."/>
            <person name="Murphy C."/>
            <person name="Neiman D."/>
            <person name="Pearson M."/>
            <person name="Priest M."/>
            <person name="Roberts A."/>
            <person name="Saif S."/>
            <person name="Shea T."/>
            <person name="Shenoy N."/>
            <person name="Sisk P."/>
            <person name="Stolte C."/>
            <person name="Sykes S."/>
            <person name="Wortman J."/>
            <person name="Nusbaum C."/>
            <person name="Birren B."/>
        </authorList>
    </citation>
    <scope>NUCLEOTIDE SEQUENCE [LARGE SCALE GENOMIC DNA]</scope>
    <source>
        <strain evidence="2 3">F0398</strain>
    </source>
</reference>
<dbReference type="PROSITE" id="PS51782">
    <property type="entry name" value="LYSM"/>
    <property type="match status" value="1"/>
</dbReference>
<evidence type="ECO:0000313" key="2">
    <source>
        <dbReference type="EMBL" id="EHG25014.1"/>
    </source>
</evidence>
<accession>A0ABN0DQG2</accession>
<evidence type="ECO:0000313" key="3">
    <source>
        <dbReference type="Proteomes" id="UP000003175"/>
    </source>
</evidence>
<protein>
    <recommendedName>
        <fullName evidence="1">LysM domain-containing protein</fullName>
    </recommendedName>
</protein>
<dbReference type="RefSeq" id="WP_006696344.1">
    <property type="nucleotide sequence ID" value="NZ_JH376858.1"/>
</dbReference>
<feature type="domain" description="LysM" evidence="1">
    <location>
        <begin position="34"/>
        <end position="85"/>
    </location>
</feature>
<evidence type="ECO:0000259" key="1">
    <source>
        <dbReference type="PROSITE" id="PS51782"/>
    </source>
</evidence>
<dbReference type="GeneID" id="32476314"/>
<dbReference type="EMBL" id="ADGH01000008">
    <property type="protein sequence ID" value="EHG25014.1"/>
    <property type="molecule type" value="Genomic_DNA"/>
</dbReference>
<keyword evidence="3" id="KW-1185">Reference proteome</keyword>
<proteinExistence type="predicted"/>
<organism evidence="2 3">
    <name type="scientific">Selenomonas noxia F0398</name>
    <dbReference type="NCBI Taxonomy" id="702437"/>
    <lineage>
        <taxon>Bacteria</taxon>
        <taxon>Bacillati</taxon>
        <taxon>Bacillota</taxon>
        <taxon>Negativicutes</taxon>
        <taxon>Selenomonadales</taxon>
        <taxon>Selenomonadaceae</taxon>
        <taxon>Selenomonas</taxon>
    </lineage>
</organism>
<dbReference type="Proteomes" id="UP000003175">
    <property type="component" value="Unassembled WGS sequence"/>
</dbReference>
<gene>
    <name evidence="2" type="ORF">HMPREF9432_01044</name>
</gene>
<name>A0ABN0DQG2_9FIRM</name>
<dbReference type="InterPro" id="IPR018392">
    <property type="entry name" value="LysM"/>
</dbReference>
<comment type="caution">
    <text evidence="2">The sequence shown here is derived from an EMBL/GenBank/DDBJ whole genome shotgun (WGS) entry which is preliminary data.</text>
</comment>